<evidence type="ECO:0000259" key="5">
    <source>
        <dbReference type="PROSITE" id="PS50222"/>
    </source>
</evidence>
<keyword evidence="3" id="KW-0106">Calcium</keyword>
<dbReference type="Gene3D" id="1.10.238.10">
    <property type="entry name" value="EF-hand"/>
    <property type="match status" value="2"/>
</dbReference>
<evidence type="ECO:0000313" key="7">
    <source>
        <dbReference type="Proteomes" id="UP000007875"/>
    </source>
</evidence>
<dbReference type="Ensembl" id="ENSCSAVT00000010348.1">
    <property type="protein sequence ID" value="ENSCSAVP00000010223.1"/>
    <property type="gene ID" value="ENSCSAVG00000006024.1"/>
</dbReference>
<feature type="domain" description="EF-hand" evidence="5">
    <location>
        <begin position="100"/>
        <end position="135"/>
    </location>
</feature>
<reference evidence="7" key="1">
    <citation type="submission" date="2003-08" db="EMBL/GenBank/DDBJ databases">
        <authorList>
            <person name="Birren B."/>
            <person name="Nusbaum C."/>
            <person name="Abebe A."/>
            <person name="Abouelleil A."/>
            <person name="Adekoya E."/>
            <person name="Ait-zahra M."/>
            <person name="Allen N."/>
            <person name="Allen T."/>
            <person name="An P."/>
            <person name="Anderson M."/>
            <person name="Anderson S."/>
            <person name="Arachchi H."/>
            <person name="Armbruster J."/>
            <person name="Bachantsang P."/>
            <person name="Baldwin J."/>
            <person name="Barry A."/>
            <person name="Bayul T."/>
            <person name="Blitshsteyn B."/>
            <person name="Bloom T."/>
            <person name="Blye J."/>
            <person name="Boguslavskiy L."/>
            <person name="Borowsky M."/>
            <person name="Boukhgalter B."/>
            <person name="Brunache A."/>
            <person name="Butler J."/>
            <person name="Calixte N."/>
            <person name="Calvo S."/>
            <person name="Camarata J."/>
            <person name="Campo K."/>
            <person name="Chang J."/>
            <person name="Cheshatsang Y."/>
            <person name="Citroen M."/>
            <person name="Collymore A."/>
            <person name="Considine T."/>
            <person name="Cook A."/>
            <person name="Cooke P."/>
            <person name="Corum B."/>
            <person name="Cuomo C."/>
            <person name="David R."/>
            <person name="Dawoe T."/>
            <person name="Degray S."/>
            <person name="Dodge S."/>
            <person name="Dooley K."/>
            <person name="Dorje P."/>
            <person name="Dorjee K."/>
            <person name="Dorris L."/>
            <person name="Duffey N."/>
            <person name="Dupes A."/>
            <person name="Elkins T."/>
            <person name="Engels R."/>
            <person name="Erickson J."/>
            <person name="Farina A."/>
            <person name="Faro S."/>
            <person name="Ferreira P."/>
            <person name="Fischer H."/>
            <person name="Fitzgerald M."/>
            <person name="Foley K."/>
            <person name="Gage D."/>
            <person name="Galagan J."/>
            <person name="Gearin G."/>
            <person name="Gnerre S."/>
            <person name="Gnirke A."/>
            <person name="Goyette A."/>
            <person name="Graham J."/>
            <person name="Grandbois E."/>
            <person name="Gyaltsen K."/>
            <person name="Hafez N."/>
            <person name="Hagopian D."/>
            <person name="Hagos B."/>
            <person name="Hall J."/>
            <person name="Hatcher B."/>
            <person name="Heller A."/>
            <person name="Higgins H."/>
            <person name="Honan T."/>
            <person name="Horn A."/>
            <person name="Houde N."/>
            <person name="Hughes L."/>
            <person name="Hulme W."/>
            <person name="Husby E."/>
            <person name="Iliev I."/>
            <person name="Jaffe D."/>
            <person name="Jones C."/>
            <person name="Kamal M."/>
            <person name="Kamat A."/>
            <person name="Kamvysselis M."/>
            <person name="Karlsson E."/>
            <person name="Kells C."/>
            <person name="Kieu A."/>
            <person name="Kisner P."/>
            <person name="Kodira C."/>
            <person name="Kulbokas E."/>
            <person name="Labutti K."/>
            <person name="Lama D."/>
            <person name="Landers T."/>
            <person name="Leger J."/>
            <person name="Levine S."/>
            <person name="Lewis D."/>
            <person name="Lewis T."/>
            <person name="Lindblad-toh K."/>
            <person name="Liu X."/>
            <person name="Lokyitsang T."/>
            <person name="Lokyitsang Y."/>
            <person name="Lucien O."/>
            <person name="Lui A."/>
            <person name="Ma L.J."/>
            <person name="Mabbitt R."/>
            <person name="Macdonald J."/>
            <person name="Maclean C."/>
            <person name="Major J."/>
            <person name="Manning J."/>
            <person name="Marabella R."/>
            <person name="Maru K."/>
            <person name="Matthews C."/>
            <person name="Mauceli E."/>
            <person name="Mccarthy M."/>
            <person name="Mcdonough S."/>
            <person name="Mcghee T."/>
            <person name="Meldrim J."/>
            <person name="Meneus L."/>
            <person name="Mesirov J."/>
            <person name="Mihalev A."/>
            <person name="Mihova T."/>
            <person name="Mikkelsen T."/>
            <person name="Mlenga V."/>
            <person name="Moru K."/>
            <person name="Mozes J."/>
            <person name="Mulrain L."/>
            <person name="Munson G."/>
            <person name="Naylor J."/>
            <person name="Newes C."/>
            <person name="Nguyen C."/>
            <person name="Nguyen N."/>
            <person name="Nguyen T."/>
            <person name="Nicol R."/>
            <person name="Nielsen C."/>
            <person name="Nizzari M."/>
            <person name="Norbu C."/>
            <person name="Norbu N."/>
            <person name="O'donnell P."/>
            <person name="Okoawo O."/>
            <person name="O'leary S."/>
            <person name="Omotosho B."/>
            <person name="O'neill K."/>
            <person name="Osman S."/>
            <person name="Parker S."/>
            <person name="Perrin D."/>
            <person name="Phunkhang P."/>
            <person name="Piqani B."/>
            <person name="Purcell S."/>
            <person name="Rachupka T."/>
            <person name="Ramasamy U."/>
            <person name="Rameau R."/>
            <person name="Ray V."/>
            <person name="Raymond C."/>
            <person name="Retta R."/>
            <person name="Richardson S."/>
            <person name="Rise C."/>
            <person name="Rodriguez J."/>
            <person name="Rogers J."/>
            <person name="Rogov P."/>
            <person name="Rutman M."/>
            <person name="Schupbach R."/>
            <person name="Seaman C."/>
            <person name="Settipalli S."/>
            <person name="Sharpe T."/>
            <person name="Sheridan J."/>
            <person name="Sherpa N."/>
            <person name="Shi J."/>
            <person name="Smirnov S."/>
            <person name="Smith C."/>
            <person name="Sougnez C."/>
            <person name="Spencer B."/>
            <person name="Stalker J."/>
            <person name="Stange-thomann N."/>
            <person name="Stavropoulos S."/>
            <person name="Stetson K."/>
            <person name="Stone C."/>
            <person name="Stone S."/>
            <person name="Stubbs M."/>
            <person name="Talamas J."/>
            <person name="Tchuinga P."/>
            <person name="Tenzing P."/>
            <person name="Tesfaye S."/>
            <person name="Theodore J."/>
            <person name="Thoulutsang Y."/>
            <person name="Topham K."/>
            <person name="Towey S."/>
            <person name="Tsamla T."/>
            <person name="Tsomo N."/>
            <person name="Vallee D."/>
            <person name="Vassiliev H."/>
            <person name="Venkataraman V."/>
            <person name="Vinson J."/>
            <person name="Vo A."/>
            <person name="Wade C."/>
            <person name="Wang S."/>
            <person name="Wangchuk T."/>
            <person name="Wangdi T."/>
            <person name="Whittaker C."/>
            <person name="Wilkinson J."/>
            <person name="Wu Y."/>
            <person name="Wyman D."/>
            <person name="Yadav S."/>
            <person name="Yang S."/>
            <person name="Yang X."/>
            <person name="Yeager S."/>
            <person name="Yee E."/>
            <person name="Young G."/>
            <person name="Zainoun J."/>
            <person name="Zembeck L."/>
            <person name="Zimmer A."/>
            <person name="Zody M."/>
            <person name="Lander E."/>
        </authorList>
    </citation>
    <scope>NUCLEOTIDE SEQUENCE [LARGE SCALE GENOMIC DNA]</scope>
</reference>
<dbReference type="FunFam" id="1.10.238.10:FF:000007">
    <property type="entry name" value="Putative myosin regulatory light chain sqh"/>
    <property type="match status" value="1"/>
</dbReference>
<dbReference type="InterPro" id="IPR050403">
    <property type="entry name" value="Myosin_RLC"/>
</dbReference>
<evidence type="ECO:0000256" key="3">
    <source>
        <dbReference type="ARBA" id="ARBA00022837"/>
    </source>
</evidence>
<dbReference type="InterPro" id="IPR011992">
    <property type="entry name" value="EF-hand-dom_pair"/>
</dbReference>
<evidence type="ECO:0000256" key="2">
    <source>
        <dbReference type="ARBA" id="ARBA00022737"/>
    </source>
</evidence>
<reference evidence="6" key="3">
    <citation type="submission" date="2025-09" db="UniProtKB">
        <authorList>
            <consortium name="Ensembl"/>
        </authorList>
    </citation>
    <scope>IDENTIFICATION</scope>
</reference>
<dbReference type="SUPFAM" id="SSF47473">
    <property type="entry name" value="EF-hand"/>
    <property type="match status" value="1"/>
</dbReference>
<proteinExistence type="predicted"/>
<dbReference type="InterPro" id="IPR018247">
    <property type="entry name" value="EF_Hand_1_Ca_BS"/>
</dbReference>
<dbReference type="eggNOG" id="KOG0031">
    <property type="taxonomic scope" value="Eukaryota"/>
</dbReference>
<dbReference type="Proteomes" id="UP000007875">
    <property type="component" value="Unassembled WGS sequence"/>
</dbReference>
<evidence type="ECO:0000256" key="1">
    <source>
        <dbReference type="ARBA" id="ARBA00022723"/>
    </source>
</evidence>
<feature type="region of interest" description="Disordered" evidence="4">
    <location>
        <begin position="1"/>
        <end position="21"/>
    </location>
</feature>
<evidence type="ECO:0000256" key="4">
    <source>
        <dbReference type="SAM" id="MobiDB-lite"/>
    </source>
</evidence>
<dbReference type="OMA" id="TMDATGN"/>
<dbReference type="GO" id="GO:0005509">
    <property type="term" value="F:calcium ion binding"/>
    <property type="evidence" value="ECO:0007669"/>
    <property type="project" value="InterPro"/>
</dbReference>
<feature type="domain" description="EF-hand" evidence="5">
    <location>
        <begin position="30"/>
        <end position="65"/>
    </location>
</feature>
<organism evidence="6 7">
    <name type="scientific">Ciona savignyi</name>
    <name type="common">Pacific transparent sea squirt</name>
    <dbReference type="NCBI Taxonomy" id="51511"/>
    <lineage>
        <taxon>Eukaryota</taxon>
        <taxon>Metazoa</taxon>
        <taxon>Chordata</taxon>
        <taxon>Tunicata</taxon>
        <taxon>Ascidiacea</taxon>
        <taxon>Phlebobranchia</taxon>
        <taxon>Cionidae</taxon>
        <taxon>Ciona</taxon>
    </lineage>
</organism>
<accession>H2YY12</accession>
<name>H2YY12_CIOSA</name>
<dbReference type="STRING" id="51511.ENSCSAVP00000010223"/>
<keyword evidence="1" id="KW-0479">Metal-binding</keyword>
<protein>
    <recommendedName>
        <fullName evidence="5">EF-hand domain-containing protein</fullName>
    </recommendedName>
</protein>
<keyword evidence="2" id="KW-0677">Repeat</keyword>
<reference evidence="6" key="2">
    <citation type="submission" date="2025-08" db="UniProtKB">
        <authorList>
            <consortium name="Ensembl"/>
        </authorList>
    </citation>
    <scope>IDENTIFICATION</scope>
</reference>
<dbReference type="PROSITE" id="PS50222">
    <property type="entry name" value="EF_HAND_2"/>
    <property type="match status" value="2"/>
</dbReference>
<dbReference type="PANTHER" id="PTHR23049">
    <property type="entry name" value="MYOSIN REGULATORY LIGHT CHAIN 2"/>
    <property type="match status" value="1"/>
</dbReference>
<dbReference type="FunCoup" id="H2YY12">
    <property type="interactions" value="2"/>
</dbReference>
<dbReference type="AlphaFoldDB" id="H2YY12"/>
<evidence type="ECO:0000313" key="6">
    <source>
        <dbReference type="Ensembl" id="ENSCSAVP00000010223.1"/>
    </source>
</evidence>
<dbReference type="PROSITE" id="PS00018">
    <property type="entry name" value="EF_HAND_1"/>
    <property type="match status" value="1"/>
</dbReference>
<dbReference type="InParanoid" id="H2YY12"/>
<sequence length="172" mass="19383">MQAGGRKSKKEGGKKAQKSTSNAFSMFDQNKIQEFKEAFSIMDQNRDGFINKIDLKDTYAALGIRDVSMDKLDAMVLEAPSAINFTVFLNMMADKLHGTDSEDVIVQAFKLLDPEQKGVIHKDYLSQLLMTQVDKFSKEEVEQMFEIAPIDVAGNLDYKALCYVITHGQEEE</sequence>
<dbReference type="FunFam" id="1.10.238.10:FF:000010">
    <property type="entry name" value="Myosin regulatory light chain 2, atrial isoform"/>
    <property type="match status" value="1"/>
</dbReference>
<dbReference type="GeneTree" id="ENSGT00940000163023"/>
<dbReference type="SMART" id="SM00054">
    <property type="entry name" value="EFh"/>
    <property type="match status" value="2"/>
</dbReference>
<keyword evidence="7" id="KW-1185">Reference proteome</keyword>
<dbReference type="InterPro" id="IPR002048">
    <property type="entry name" value="EF_hand_dom"/>
</dbReference>